<organism evidence="2 3">
    <name type="scientific">Serendipita indica (strain DSM 11827)</name>
    <name type="common">Root endophyte fungus</name>
    <name type="synonym">Piriformospora indica</name>
    <dbReference type="NCBI Taxonomy" id="1109443"/>
    <lineage>
        <taxon>Eukaryota</taxon>
        <taxon>Fungi</taxon>
        <taxon>Dikarya</taxon>
        <taxon>Basidiomycota</taxon>
        <taxon>Agaricomycotina</taxon>
        <taxon>Agaricomycetes</taxon>
        <taxon>Sebacinales</taxon>
        <taxon>Serendipitaceae</taxon>
        <taxon>Serendipita</taxon>
    </lineage>
</organism>
<keyword evidence="3" id="KW-1185">Reference proteome</keyword>
<sequence length="266" mass="30490">MDDEDSFVSRKRTRRRAVDPSLGYYHPTGGMEETIAQDNKTFYGDGKSSTRRNTCEEFTGNVANNPVLPTSTTQFSAVVRGVSHEYELEEREVTVDQFLKTPSVNDKAIRKRPHRVRGQKSNKEDAKDLQKERIQRRIQHIRTIGSPSIDTSETVVPSLHARWKPTSSHGTMNAMESDAKPSPVKRRSNGKLRHVKFLPREWSQQPLDDTIATKKGKRSLQNPQRKIKHLPSLMPPLSFESFVEHEAKLKTWFRPSVQRCGTMLQL</sequence>
<feature type="region of interest" description="Disordered" evidence="1">
    <location>
        <begin position="1"/>
        <end position="52"/>
    </location>
</feature>
<dbReference type="AlphaFoldDB" id="G4T5N7"/>
<feature type="region of interest" description="Disordered" evidence="1">
    <location>
        <begin position="163"/>
        <end position="189"/>
    </location>
</feature>
<reference evidence="2 3" key="1">
    <citation type="journal article" date="2011" name="PLoS Pathog.">
        <title>Endophytic Life Strategies Decoded by Genome and Transcriptome Analyses of the Mutualistic Root Symbiont Piriformospora indica.</title>
        <authorList>
            <person name="Zuccaro A."/>
            <person name="Lahrmann U."/>
            <person name="Guldener U."/>
            <person name="Langen G."/>
            <person name="Pfiffi S."/>
            <person name="Biedenkopf D."/>
            <person name="Wong P."/>
            <person name="Samans B."/>
            <person name="Grimm C."/>
            <person name="Basiewicz M."/>
            <person name="Murat C."/>
            <person name="Martin F."/>
            <person name="Kogel K.H."/>
        </authorList>
    </citation>
    <scope>NUCLEOTIDE SEQUENCE [LARGE SCALE GENOMIC DNA]</scope>
    <source>
        <strain evidence="2 3">DSM 11827</strain>
    </source>
</reference>
<comment type="caution">
    <text evidence="2">The sequence shown here is derived from an EMBL/GenBank/DDBJ whole genome shotgun (WGS) entry which is preliminary data.</text>
</comment>
<evidence type="ECO:0000313" key="3">
    <source>
        <dbReference type="Proteomes" id="UP000007148"/>
    </source>
</evidence>
<evidence type="ECO:0000313" key="2">
    <source>
        <dbReference type="EMBL" id="CCA66650.1"/>
    </source>
</evidence>
<dbReference type="Proteomes" id="UP000007148">
    <property type="component" value="Unassembled WGS sequence"/>
</dbReference>
<dbReference type="EMBL" id="CAFZ01000004">
    <property type="protein sequence ID" value="CCA66650.1"/>
    <property type="molecule type" value="Genomic_DNA"/>
</dbReference>
<dbReference type="HOGENOM" id="CLU_1046287_0_0_1"/>
<gene>
    <name evidence="2" type="ORF">PIIN_00333</name>
</gene>
<protein>
    <submittedName>
        <fullName evidence="2">Uncharacterized protein</fullName>
    </submittedName>
</protein>
<evidence type="ECO:0000256" key="1">
    <source>
        <dbReference type="SAM" id="MobiDB-lite"/>
    </source>
</evidence>
<dbReference type="InParanoid" id="G4T5N7"/>
<proteinExistence type="predicted"/>
<accession>G4T5N7</accession>
<name>G4T5N7_SERID</name>